<keyword evidence="14 19" id="KW-0067">ATP-binding</keyword>
<evidence type="ECO:0000256" key="20">
    <source>
        <dbReference type="SAM" id="Phobius"/>
    </source>
</evidence>
<evidence type="ECO:0000256" key="11">
    <source>
        <dbReference type="ARBA" id="ARBA00022737"/>
    </source>
</evidence>
<dbReference type="PROSITE" id="PS50011">
    <property type="entry name" value="PROTEIN_KINASE_DOM"/>
    <property type="match status" value="1"/>
</dbReference>
<evidence type="ECO:0000256" key="7">
    <source>
        <dbReference type="ARBA" id="ARBA00022614"/>
    </source>
</evidence>
<dbReference type="SUPFAM" id="SSF52058">
    <property type="entry name" value="L domain-like"/>
    <property type="match status" value="1"/>
</dbReference>
<dbReference type="InterPro" id="IPR008271">
    <property type="entry name" value="Ser/Thr_kinase_AS"/>
</dbReference>
<evidence type="ECO:0000256" key="1">
    <source>
        <dbReference type="ARBA" id="ARBA00004162"/>
    </source>
</evidence>
<keyword evidence="13 23" id="KW-0418">Kinase</keyword>
<keyword evidence="5" id="KW-0723">Serine/threonine-protein kinase</keyword>
<feature type="domain" description="Protein kinase" evidence="22">
    <location>
        <begin position="676"/>
        <end position="951"/>
    </location>
</feature>
<dbReference type="PROSITE" id="PS00107">
    <property type="entry name" value="PROTEIN_KINASE_ATP"/>
    <property type="match status" value="1"/>
</dbReference>
<name>A0A443PHU1_9MAGN</name>
<dbReference type="SUPFAM" id="SSF56112">
    <property type="entry name" value="Protein kinase-like (PK-like)"/>
    <property type="match status" value="1"/>
</dbReference>
<dbReference type="Pfam" id="PF00069">
    <property type="entry name" value="Pkinase"/>
    <property type="match status" value="1"/>
</dbReference>
<comment type="subcellular location">
    <subcellularLocation>
        <location evidence="1">Cell membrane</location>
        <topology evidence="1">Single-pass membrane protein</topology>
    </subcellularLocation>
</comment>
<keyword evidence="18" id="KW-0325">Glycoprotein</keyword>
<dbReference type="InterPro" id="IPR000719">
    <property type="entry name" value="Prot_kinase_dom"/>
</dbReference>
<dbReference type="STRING" id="337451.A0A443PHU1"/>
<keyword evidence="8" id="KW-0808">Transferase</keyword>
<dbReference type="FunFam" id="1.10.510.10:FF:000632">
    <property type="entry name" value="leucine-rich repeat receptor-like protein kinase TDR"/>
    <property type="match status" value="1"/>
</dbReference>
<dbReference type="InterPro" id="IPR011009">
    <property type="entry name" value="Kinase-like_dom_sf"/>
</dbReference>
<keyword evidence="24" id="KW-1185">Reference proteome</keyword>
<keyword evidence="17" id="KW-0675">Receptor</keyword>
<keyword evidence="6" id="KW-0597">Phosphoprotein</keyword>
<keyword evidence="7" id="KW-0433">Leucine-rich repeat</keyword>
<keyword evidence="3" id="KW-0217">Developmental protein</keyword>
<evidence type="ECO:0000256" key="18">
    <source>
        <dbReference type="ARBA" id="ARBA00023180"/>
    </source>
</evidence>
<keyword evidence="15 20" id="KW-1133">Transmembrane helix</keyword>
<evidence type="ECO:0000256" key="5">
    <source>
        <dbReference type="ARBA" id="ARBA00022527"/>
    </source>
</evidence>
<evidence type="ECO:0000256" key="2">
    <source>
        <dbReference type="ARBA" id="ARBA00008684"/>
    </source>
</evidence>
<evidence type="ECO:0000256" key="4">
    <source>
        <dbReference type="ARBA" id="ARBA00022475"/>
    </source>
</evidence>
<keyword evidence="16 20" id="KW-0472">Membrane</keyword>
<evidence type="ECO:0000256" key="16">
    <source>
        <dbReference type="ARBA" id="ARBA00023136"/>
    </source>
</evidence>
<dbReference type="PROSITE" id="PS00108">
    <property type="entry name" value="PROTEIN_KINASE_ST"/>
    <property type="match status" value="1"/>
</dbReference>
<evidence type="ECO:0000256" key="12">
    <source>
        <dbReference type="ARBA" id="ARBA00022741"/>
    </source>
</evidence>
<feature type="transmembrane region" description="Helical" evidence="20">
    <location>
        <begin position="613"/>
        <end position="633"/>
    </location>
</feature>
<dbReference type="PANTHER" id="PTHR48056:SF20">
    <property type="entry name" value="PROTEIN KINASE DOMAIN-CONTAINING PROTEIN"/>
    <property type="match status" value="1"/>
</dbReference>
<evidence type="ECO:0000256" key="17">
    <source>
        <dbReference type="ARBA" id="ARBA00023170"/>
    </source>
</evidence>
<dbReference type="GO" id="GO:1905393">
    <property type="term" value="P:plant organ formation"/>
    <property type="evidence" value="ECO:0007669"/>
    <property type="project" value="UniProtKB-ARBA"/>
</dbReference>
<dbReference type="GO" id="GO:0033612">
    <property type="term" value="F:receptor serine/threonine kinase binding"/>
    <property type="evidence" value="ECO:0007669"/>
    <property type="project" value="TreeGrafter"/>
</dbReference>
<dbReference type="PANTHER" id="PTHR48056">
    <property type="entry name" value="LRR RECEPTOR-LIKE SERINE/THREONINE-PROTEIN KINASE-RELATED"/>
    <property type="match status" value="1"/>
</dbReference>
<dbReference type="GO" id="GO:0009791">
    <property type="term" value="P:post-embryonic development"/>
    <property type="evidence" value="ECO:0007669"/>
    <property type="project" value="UniProtKB-ARBA"/>
</dbReference>
<dbReference type="EMBL" id="QPKB01000008">
    <property type="protein sequence ID" value="RWR90348.1"/>
    <property type="molecule type" value="Genomic_DNA"/>
</dbReference>
<evidence type="ECO:0000256" key="8">
    <source>
        <dbReference type="ARBA" id="ARBA00022679"/>
    </source>
</evidence>
<organism evidence="23 24">
    <name type="scientific">Cinnamomum micranthum f. kanehirae</name>
    <dbReference type="NCBI Taxonomy" id="337451"/>
    <lineage>
        <taxon>Eukaryota</taxon>
        <taxon>Viridiplantae</taxon>
        <taxon>Streptophyta</taxon>
        <taxon>Embryophyta</taxon>
        <taxon>Tracheophyta</taxon>
        <taxon>Spermatophyta</taxon>
        <taxon>Magnoliopsida</taxon>
        <taxon>Magnoliidae</taxon>
        <taxon>Laurales</taxon>
        <taxon>Lauraceae</taxon>
        <taxon>Cinnamomum</taxon>
    </lineage>
</organism>
<feature type="signal peptide" evidence="21">
    <location>
        <begin position="1"/>
        <end position="24"/>
    </location>
</feature>
<dbReference type="Gene3D" id="1.10.510.10">
    <property type="entry name" value="Transferase(Phosphotransferase) domain 1"/>
    <property type="match status" value="1"/>
</dbReference>
<comment type="caution">
    <text evidence="23">The sequence shown here is derived from an EMBL/GenBank/DDBJ whole genome shotgun (WGS) entry which is preliminary data.</text>
</comment>
<evidence type="ECO:0000256" key="6">
    <source>
        <dbReference type="ARBA" id="ARBA00022553"/>
    </source>
</evidence>
<dbReference type="GO" id="GO:0004674">
    <property type="term" value="F:protein serine/threonine kinase activity"/>
    <property type="evidence" value="ECO:0007669"/>
    <property type="project" value="UniProtKB-KW"/>
</dbReference>
<dbReference type="InterPro" id="IPR055414">
    <property type="entry name" value="LRR_R13L4/SHOC2-like"/>
</dbReference>
<keyword evidence="9 20" id="KW-0812">Transmembrane</keyword>
<dbReference type="GO" id="GO:0048367">
    <property type="term" value="P:shoot system development"/>
    <property type="evidence" value="ECO:0007669"/>
    <property type="project" value="UniProtKB-ARBA"/>
</dbReference>
<keyword evidence="4" id="KW-1003">Cell membrane</keyword>
<evidence type="ECO:0000256" key="13">
    <source>
        <dbReference type="ARBA" id="ARBA00022777"/>
    </source>
</evidence>
<evidence type="ECO:0000256" key="15">
    <source>
        <dbReference type="ARBA" id="ARBA00022989"/>
    </source>
</evidence>
<evidence type="ECO:0000313" key="23">
    <source>
        <dbReference type="EMBL" id="RWR90348.1"/>
    </source>
</evidence>
<dbReference type="InterPro" id="IPR017441">
    <property type="entry name" value="Protein_kinase_ATP_BS"/>
</dbReference>
<feature type="chain" id="PRO_5019543925" evidence="21">
    <location>
        <begin position="25"/>
        <end position="951"/>
    </location>
</feature>
<dbReference type="Pfam" id="PF23598">
    <property type="entry name" value="LRR_14"/>
    <property type="match status" value="2"/>
</dbReference>
<dbReference type="InterPro" id="IPR001611">
    <property type="entry name" value="Leu-rich_rpt"/>
</dbReference>
<dbReference type="FunFam" id="3.80.10.10:FF:000234">
    <property type="entry name" value="Probable inactive receptor kinase RLK902"/>
    <property type="match status" value="1"/>
</dbReference>
<protein>
    <submittedName>
        <fullName evidence="23">Protein kinase domain-containing protein</fullName>
    </submittedName>
</protein>
<dbReference type="Pfam" id="PF00560">
    <property type="entry name" value="LRR_1"/>
    <property type="match status" value="3"/>
</dbReference>
<dbReference type="InterPro" id="IPR013210">
    <property type="entry name" value="LRR_N_plant-typ"/>
</dbReference>
<dbReference type="Gene3D" id="3.80.10.10">
    <property type="entry name" value="Ribonuclease Inhibitor"/>
    <property type="match status" value="2"/>
</dbReference>
<keyword evidence="12 19" id="KW-0547">Nucleotide-binding</keyword>
<dbReference type="Gene3D" id="3.30.200.20">
    <property type="entry name" value="Phosphorylase Kinase, domain 1"/>
    <property type="match status" value="1"/>
</dbReference>
<dbReference type="SUPFAM" id="SSF52047">
    <property type="entry name" value="RNI-like"/>
    <property type="match status" value="1"/>
</dbReference>
<dbReference type="AlphaFoldDB" id="A0A443PHU1"/>
<dbReference type="Proteomes" id="UP000283530">
    <property type="component" value="Unassembled WGS sequence"/>
</dbReference>
<proteinExistence type="inferred from homology"/>
<evidence type="ECO:0000256" key="10">
    <source>
        <dbReference type="ARBA" id="ARBA00022729"/>
    </source>
</evidence>
<reference evidence="23 24" key="1">
    <citation type="journal article" date="2019" name="Nat. Plants">
        <title>Stout camphor tree genome fills gaps in understanding of flowering plant genome evolution.</title>
        <authorList>
            <person name="Chaw S.M."/>
            <person name="Liu Y.C."/>
            <person name="Wu Y.W."/>
            <person name="Wang H.Y."/>
            <person name="Lin C.I."/>
            <person name="Wu C.S."/>
            <person name="Ke H.M."/>
            <person name="Chang L.Y."/>
            <person name="Hsu C.Y."/>
            <person name="Yang H.T."/>
            <person name="Sudianto E."/>
            <person name="Hsu M.H."/>
            <person name="Wu K.P."/>
            <person name="Wang L.N."/>
            <person name="Leebens-Mack J.H."/>
            <person name="Tsai I.J."/>
        </authorList>
    </citation>
    <scope>NUCLEOTIDE SEQUENCE [LARGE SCALE GENOMIC DNA]</scope>
    <source>
        <strain evidence="24">cv. Chaw 1501</strain>
        <tissue evidence="23">Young leaves</tissue>
    </source>
</reference>
<dbReference type="GO" id="GO:0005524">
    <property type="term" value="F:ATP binding"/>
    <property type="evidence" value="ECO:0007669"/>
    <property type="project" value="UniProtKB-UniRule"/>
</dbReference>
<gene>
    <name evidence="23" type="ORF">CKAN_01944000</name>
</gene>
<dbReference type="FunFam" id="3.80.10.10:FF:000383">
    <property type="entry name" value="Leucine-rich repeat receptor protein kinase EMS1"/>
    <property type="match status" value="1"/>
</dbReference>
<sequence>MAKNSILLLLTTLYLLLPFLPSKASTVETQALLQFKKQLNDPLNSLQSWKDAESPCNFTGIFCDATSGQVTEIFLANKSLSGVIPPSISHLQRLESLVISSNAIAGHLPLQLANCSNLRVVDLSENRFDGQLPDLSALGNLKLLDLSKNEFSGEFPSWVTRLSGLDYLGLAYNDFDEGEIPESLGNLKNLTSLYMASCNFRGEIPNSIFGLKSLQTLDFSYNKLYGEFPKAISNLQNLNKIELYWNNFTGEIPRELANLTLLRDFDISHNQMTGKLPVEIGNLTKFVVFQIYENHFSGVIPTAFGNLQYLEAFSVYRNGFSGDFPSNLGRFSPLNTVDISENDFSGEFPKFLCKNKKLELLLALDNAFSSELPDAYAECKSLKRIRISQNHLFGRVPVGLWGLPNAEMIDFADNGFTGKISSDIGISTSLSQLLLQNNRFSDELPTDLGKLTQLQKLAANNNSFNGSIPPQIGYLNQLSSLHLEENSLTGVIPPELINCTRLVDLNLAQNSLTGTIPKSLSLLGSLNCLNLSRNMLSGSIPEDIQTLKLSSIDFSYNLLSGVIPSELLTMAGDQAFSGNKGLCLDGRTGERSSSELSTCKSRHFHKELAEKKWVLVCSISLAIIIILVGLIFMRYRSFKFDGSYQEDDPEGLQKDPNWRLRSFHQMEFDANEISNLKEENLIGSGGTGKVYRLDLEKGGTVAVKQLWKGDKLKVLAAEMDTLGNIRHRNIVKIYACLTRGVSSFLVFEHMENGNLFEALHQENDAVLDWVQRCKIAVGAAKGIAYLHHDCFHPIVHRDIKSTNILLDRDYEAKIADFGIAKIVRGQDLDSSCFVGTHGYIAPELAYTLKVTEKIDVYSFGVVLLELVTGRSPVEPEFGEGRDIVYWVSTHRNSRKDLLEVLDRRISSYAANNMFTVLKIAVLCTNKLPSMRPTMREVVKMLLDANTAGQLN</sequence>
<dbReference type="InterPro" id="IPR050647">
    <property type="entry name" value="Plant_LRR-RLKs"/>
</dbReference>
<dbReference type="SMART" id="SM00220">
    <property type="entry name" value="S_TKc"/>
    <property type="match status" value="1"/>
</dbReference>
<evidence type="ECO:0000313" key="24">
    <source>
        <dbReference type="Proteomes" id="UP000283530"/>
    </source>
</evidence>
<keyword evidence="10 21" id="KW-0732">Signal</keyword>
<keyword evidence="11" id="KW-0677">Repeat</keyword>
<accession>A0A443PHU1</accession>
<evidence type="ECO:0000259" key="22">
    <source>
        <dbReference type="PROSITE" id="PS50011"/>
    </source>
</evidence>
<comment type="similarity">
    <text evidence="2">Belongs to the protein kinase superfamily. Ser/Thr protein kinase family.</text>
</comment>
<evidence type="ECO:0000256" key="9">
    <source>
        <dbReference type="ARBA" id="ARBA00022692"/>
    </source>
</evidence>
<evidence type="ECO:0000256" key="14">
    <source>
        <dbReference type="ARBA" id="ARBA00022840"/>
    </source>
</evidence>
<dbReference type="GO" id="GO:0048608">
    <property type="term" value="P:reproductive structure development"/>
    <property type="evidence" value="ECO:0007669"/>
    <property type="project" value="UniProtKB-ARBA"/>
</dbReference>
<evidence type="ECO:0000256" key="19">
    <source>
        <dbReference type="PROSITE-ProRule" id="PRU10141"/>
    </source>
</evidence>
<feature type="binding site" evidence="19">
    <location>
        <position position="704"/>
    </location>
    <ligand>
        <name>ATP</name>
        <dbReference type="ChEBI" id="CHEBI:30616"/>
    </ligand>
</feature>
<dbReference type="OrthoDB" id="676979at2759"/>
<evidence type="ECO:0000256" key="3">
    <source>
        <dbReference type="ARBA" id="ARBA00022473"/>
    </source>
</evidence>
<dbReference type="Pfam" id="PF08263">
    <property type="entry name" value="LRRNT_2"/>
    <property type="match status" value="1"/>
</dbReference>
<evidence type="ECO:0000256" key="21">
    <source>
        <dbReference type="SAM" id="SignalP"/>
    </source>
</evidence>
<dbReference type="FunFam" id="3.80.10.10:FF:000215">
    <property type="entry name" value="Receptor-like protein kinase HSL1"/>
    <property type="match status" value="1"/>
</dbReference>
<dbReference type="GO" id="GO:0005886">
    <property type="term" value="C:plasma membrane"/>
    <property type="evidence" value="ECO:0007669"/>
    <property type="project" value="UniProtKB-SubCell"/>
</dbReference>
<dbReference type="InterPro" id="IPR032675">
    <property type="entry name" value="LRR_dom_sf"/>
</dbReference>